<comment type="caution">
    <text evidence="2">The sequence shown here is derived from an EMBL/GenBank/DDBJ whole genome shotgun (WGS) entry which is preliminary data.</text>
</comment>
<gene>
    <name evidence="2" type="ORF">KDA_41000</name>
</gene>
<dbReference type="GO" id="GO:0008240">
    <property type="term" value="F:tripeptidyl-peptidase activity"/>
    <property type="evidence" value="ECO:0007669"/>
    <property type="project" value="TreeGrafter"/>
</dbReference>
<dbReference type="RefSeq" id="WP_126628814.1">
    <property type="nucleotide sequence ID" value="NZ_BIFT01000001.1"/>
</dbReference>
<proteinExistence type="predicted"/>
<dbReference type="InterPro" id="IPR030400">
    <property type="entry name" value="Sedolisin_dom"/>
</dbReference>
<evidence type="ECO:0000313" key="3">
    <source>
        <dbReference type="Proteomes" id="UP000287171"/>
    </source>
</evidence>
<dbReference type="InterPro" id="IPR050819">
    <property type="entry name" value="Tripeptidyl-peptidase_I"/>
</dbReference>
<sequence length="515" mass="55818">MGRMRLLLVSLMCVLLLLAYAGSLPATQIAWADMPPVGTQQFDVEQQFTHAIPMDEEAVPFGEGLPPCLSSQVQPRCYSPQQIRRAYQIEPLLNRGISGQGQTIVIIDFFQSPTVREDLRLFDQLFGLPEPSLTIYTPSGTVPFDSNDRAQRLAAIETNLDVQWAHAIAPGAAIALVLSRTEESDDVYAATKFAIEQHLGTVISQSFGISEAELPADFMQKEHALFVEARAQGISVFASSGDRGTLAPIYGGMPRRLQSFGTGVDFPASDPLVTGVGGTSLFLGPDGSYEGETVWSNLQGAPGGGFSRIFSRPAYQEGFVGTNTMRSVPDVAYVADPTTGVAVVTTIVPGHPMIIPLGGTSAGSPQWAAIAALGNQLAGRPLGFLNPSFYQIGRGPLYKETFHDITSGSNAYTLKTLQLSYTLPGYEAAPGWDPATGLGTPIATPLLLALASRHYPRHPARRMPLITAHKIGSIGCSRFPKLHRVKKQTIHHHHQSRWWLHNHKLQPKKHLSRTP</sequence>
<feature type="domain" description="Peptidase S53" evidence="1">
    <location>
        <begin position="77"/>
        <end position="453"/>
    </location>
</feature>
<dbReference type="PROSITE" id="PS51695">
    <property type="entry name" value="SEDOLISIN"/>
    <property type="match status" value="1"/>
</dbReference>
<dbReference type="GO" id="GO:0006508">
    <property type="term" value="P:proteolysis"/>
    <property type="evidence" value="ECO:0007669"/>
    <property type="project" value="InterPro"/>
</dbReference>
<dbReference type="EMBL" id="BIFT01000001">
    <property type="protein sequence ID" value="GCE28616.1"/>
    <property type="molecule type" value="Genomic_DNA"/>
</dbReference>
<dbReference type="OrthoDB" id="263396at2"/>
<dbReference type="Proteomes" id="UP000287171">
    <property type="component" value="Unassembled WGS sequence"/>
</dbReference>
<dbReference type="AlphaFoldDB" id="A0A402BBC8"/>
<dbReference type="SUPFAM" id="SSF52743">
    <property type="entry name" value="Subtilisin-like"/>
    <property type="match status" value="1"/>
</dbReference>
<dbReference type="GO" id="GO:0004252">
    <property type="term" value="F:serine-type endopeptidase activity"/>
    <property type="evidence" value="ECO:0007669"/>
    <property type="project" value="InterPro"/>
</dbReference>
<evidence type="ECO:0000259" key="1">
    <source>
        <dbReference type="PROSITE" id="PS51695"/>
    </source>
</evidence>
<reference evidence="3" key="1">
    <citation type="submission" date="2018-12" db="EMBL/GenBank/DDBJ databases">
        <title>Tengunoibacter tsumagoiensis gen. nov., sp. nov., Dictyobacter kobayashii sp. nov., D. alpinus sp. nov., and D. joshuensis sp. nov. and description of Dictyobacteraceae fam. nov. within the order Ktedonobacterales isolated from Tengu-no-mugimeshi.</title>
        <authorList>
            <person name="Wang C.M."/>
            <person name="Zheng Y."/>
            <person name="Sakai Y."/>
            <person name="Toyoda A."/>
            <person name="Minakuchi Y."/>
            <person name="Abe K."/>
            <person name="Yokota A."/>
            <person name="Yabe S."/>
        </authorList>
    </citation>
    <scope>NUCLEOTIDE SEQUENCE [LARGE SCALE GENOMIC DNA]</scope>
    <source>
        <strain evidence="3">Uno16</strain>
    </source>
</reference>
<organism evidence="2 3">
    <name type="scientific">Dictyobacter alpinus</name>
    <dbReference type="NCBI Taxonomy" id="2014873"/>
    <lineage>
        <taxon>Bacteria</taxon>
        <taxon>Bacillati</taxon>
        <taxon>Chloroflexota</taxon>
        <taxon>Ktedonobacteria</taxon>
        <taxon>Ktedonobacterales</taxon>
        <taxon>Dictyobacteraceae</taxon>
        <taxon>Dictyobacter</taxon>
    </lineage>
</organism>
<dbReference type="PANTHER" id="PTHR14218">
    <property type="entry name" value="PROTEASE S8 TRIPEPTIDYL PEPTIDASE I CLN2"/>
    <property type="match status" value="1"/>
</dbReference>
<evidence type="ECO:0000313" key="2">
    <source>
        <dbReference type="EMBL" id="GCE28616.1"/>
    </source>
</evidence>
<keyword evidence="3" id="KW-1185">Reference proteome</keyword>
<dbReference type="Gene3D" id="3.40.50.200">
    <property type="entry name" value="Peptidase S8/S53 domain"/>
    <property type="match status" value="1"/>
</dbReference>
<protein>
    <recommendedName>
        <fullName evidence="1">Peptidase S53 domain-containing protein</fullName>
    </recommendedName>
</protein>
<name>A0A402BBC8_9CHLR</name>
<dbReference type="InterPro" id="IPR036852">
    <property type="entry name" value="Peptidase_S8/S53_dom_sf"/>
</dbReference>
<dbReference type="CDD" id="cd04056">
    <property type="entry name" value="Peptidases_S53"/>
    <property type="match status" value="1"/>
</dbReference>
<accession>A0A402BBC8</accession>
<dbReference type="PANTHER" id="PTHR14218:SF15">
    <property type="entry name" value="TRIPEPTIDYL-PEPTIDASE 1"/>
    <property type="match status" value="1"/>
</dbReference>